<reference evidence="10" key="1">
    <citation type="journal article" date="2019" name="Int. J. Syst. Evol. Microbiol.">
        <title>The Global Catalogue of Microorganisms (GCM) 10K type strain sequencing project: providing services to taxonomists for standard genome sequencing and annotation.</title>
        <authorList>
            <consortium name="The Broad Institute Genomics Platform"/>
            <consortium name="The Broad Institute Genome Sequencing Center for Infectious Disease"/>
            <person name="Wu L."/>
            <person name="Ma J."/>
        </authorList>
    </citation>
    <scope>NUCLEOTIDE SEQUENCE [LARGE SCALE GENOMIC DNA]</scope>
    <source>
        <strain evidence="10">KCTC 42281</strain>
    </source>
</reference>
<evidence type="ECO:0000313" key="10">
    <source>
        <dbReference type="Proteomes" id="UP001595613"/>
    </source>
</evidence>
<name>A0ABV7X5L9_9HYPH</name>
<evidence type="ECO:0000313" key="9">
    <source>
        <dbReference type="EMBL" id="MFC3706025.1"/>
    </source>
</evidence>
<gene>
    <name evidence="9" type="ORF">ACFOOL_14830</name>
</gene>
<feature type="region of interest" description="Disordered" evidence="6">
    <location>
        <begin position="469"/>
        <end position="549"/>
    </location>
</feature>
<dbReference type="EMBL" id="JBHRYD010000014">
    <property type="protein sequence ID" value="MFC3706025.1"/>
    <property type="molecule type" value="Genomic_DNA"/>
</dbReference>
<protein>
    <submittedName>
        <fullName evidence="9">GumC family protein</fullName>
    </submittedName>
</protein>
<dbReference type="Proteomes" id="UP001595613">
    <property type="component" value="Unassembled WGS sequence"/>
</dbReference>
<evidence type="ECO:0000259" key="8">
    <source>
        <dbReference type="Pfam" id="PF02706"/>
    </source>
</evidence>
<proteinExistence type="predicted"/>
<comment type="subcellular location">
    <subcellularLocation>
        <location evidence="1">Cell membrane</location>
        <topology evidence="1">Multi-pass membrane protein</topology>
    </subcellularLocation>
</comment>
<keyword evidence="2" id="KW-1003">Cell membrane</keyword>
<feature type="transmembrane region" description="Helical" evidence="7">
    <location>
        <begin position="29"/>
        <end position="46"/>
    </location>
</feature>
<dbReference type="Pfam" id="PF02706">
    <property type="entry name" value="Wzz"/>
    <property type="match status" value="1"/>
</dbReference>
<evidence type="ECO:0000256" key="2">
    <source>
        <dbReference type="ARBA" id="ARBA00022475"/>
    </source>
</evidence>
<keyword evidence="10" id="KW-1185">Reference proteome</keyword>
<evidence type="ECO:0000256" key="7">
    <source>
        <dbReference type="SAM" id="Phobius"/>
    </source>
</evidence>
<dbReference type="RefSeq" id="WP_380098056.1">
    <property type="nucleotide sequence ID" value="NZ_JBHRYD010000014.1"/>
</dbReference>
<keyword evidence="5 7" id="KW-0472">Membrane</keyword>
<keyword evidence="3 7" id="KW-0812">Transmembrane</keyword>
<evidence type="ECO:0000256" key="1">
    <source>
        <dbReference type="ARBA" id="ARBA00004651"/>
    </source>
</evidence>
<evidence type="ECO:0000256" key="4">
    <source>
        <dbReference type="ARBA" id="ARBA00022989"/>
    </source>
</evidence>
<organism evidence="9 10">
    <name type="scientific">Devosia honganensis</name>
    <dbReference type="NCBI Taxonomy" id="1610527"/>
    <lineage>
        <taxon>Bacteria</taxon>
        <taxon>Pseudomonadati</taxon>
        <taxon>Pseudomonadota</taxon>
        <taxon>Alphaproteobacteria</taxon>
        <taxon>Hyphomicrobiales</taxon>
        <taxon>Devosiaceae</taxon>
        <taxon>Devosia</taxon>
    </lineage>
</organism>
<sequence>MAYDLPVTEDERIDVAALLSAVVRRLPRILLVTLGLLVATFVVLMFQPRLYESYASLLVEPRSSPYVRASNEQAPTISGGEVGVVSSQIELLKSRDTLLEVIDRLDLRSVSEFNGSAGGASPLGMVTQFIGRRATTPNSIDETVLRTLNDQLSVVQERDSRIISVQMLSTDPQLAADIANAIANAHVARRAQLSLSDTADASGWLREEIDRLRVSVQQAESAVADFKVANDLFIGQGNTGLLDQQLSTVAAQITAAQERRSAALSRASLIRGLIERNQPIEGVADVRESVVIQRLSEEKARLQGERAQRSATLLANHPSIRALNAQIAELDSQIGVEGNRVAAALEAEAQIEADLEASLQAELARAKTSASTATRDTVTLDGLEREAKAQRDLLEAYLLRYNEASSRVDSSSALPDVRVVSIAAPSVTPASPKTALVMVAVAMMSLAVQLGGVAFGELMSGRVLVRTRSPRPQDELDAAPFDEAELEPEQRWEEEAPAEPVTESEPLPDLPADEPDAFFPEPAEDFVPVAGEPEEPAEPEAVAEQSGEVAEPVRRTGFLRYSDLVADLVLGRTHLLLLADHGPDGPAIAMAESLVGDALSKGLSVALIDAGSGIRGGSPGLTDLSAGTAGFGDVVQKSADHSFAEVSWGQGAAIDGASSRPLTLVEALGDIYEVVVVMTGRLGRGSMLAPFSELGGRVVLIAGEDEDAEALEDIRRQLEGSGLSRVEIAALAEPVAA</sequence>
<feature type="compositionally biased region" description="Acidic residues" evidence="6">
    <location>
        <begin position="475"/>
        <end position="487"/>
    </location>
</feature>
<accession>A0ABV7X5L9</accession>
<dbReference type="InterPro" id="IPR050445">
    <property type="entry name" value="Bact_polysacc_biosynth/exp"/>
</dbReference>
<evidence type="ECO:0000256" key="5">
    <source>
        <dbReference type="ARBA" id="ARBA00023136"/>
    </source>
</evidence>
<dbReference type="InterPro" id="IPR003856">
    <property type="entry name" value="LPS_length_determ_N"/>
</dbReference>
<evidence type="ECO:0000256" key="6">
    <source>
        <dbReference type="SAM" id="MobiDB-lite"/>
    </source>
</evidence>
<comment type="caution">
    <text evidence="9">The sequence shown here is derived from an EMBL/GenBank/DDBJ whole genome shotgun (WGS) entry which is preliminary data.</text>
</comment>
<evidence type="ECO:0000256" key="3">
    <source>
        <dbReference type="ARBA" id="ARBA00022692"/>
    </source>
</evidence>
<dbReference type="PANTHER" id="PTHR32309">
    <property type="entry name" value="TYROSINE-PROTEIN KINASE"/>
    <property type="match status" value="1"/>
</dbReference>
<dbReference type="PANTHER" id="PTHR32309:SF13">
    <property type="entry name" value="FERRIC ENTEROBACTIN TRANSPORT PROTEIN FEPE"/>
    <property type="match status" value="1"/>
</dbReference>
<feature type="domain" description="Polysaccharide chain length determinant N-terminal" evidence="8">
    <location>
        <begin position="12"/>
        <end position="104"/>
    </location>
</feature>
<keyword evidence="4 7" id="KW-1133">Transmembrane helix</keyword>